<protein>
    <recommendedName>
        <fullName evidence="7 9">Phenylacetate-coenzyme A ligase</fullName>
        <ecNumber evidence="6 9">6.2.1.30</ecNumber>
    </recommendedName>
    <alternativeName>
        <fullName evidence="8 9">Phenylacetyl-CoA ligase</fullName>
    </alternativeName>
</protein>
<accession>A0A0G3WIN2</accession>
<evidence type="ECO:0000256" key="1">
    <source>
        <dbReference type="ARBA" id="ARBA00011245"/>
    </source>
</evidence>
<comment type="similarity">
    <text evidence="5 9">Belongs to the phenylacetyl-CoA ligase family.</text>
</comment>
<dbReference type="UniPathway" id="UPA00930"/>
<organism evidence="12 13">
    <name type="scientific">Endomicrobium proavitum</name>
    <dbReference type="NCBI Taxonomy" id="1408281"/>
    <lineage>
        <taxon>Bacteria</taxon>
        <taxon>Pseudomonadati</taxon>
        <taxon>Elusimicrobiota</taxon>
        <taxon>Endomicrobiia</taxon>
        <taxon>Endomicrobiales</taxon>
        <taxon>Endomicrobiaceae</taxon>
        <taxon>Endomicrobium</taxon>
    </lineage>
</organism>
<dbReference type="PANTHER" id="PTHR43439">
    <property type="entry name" value="PHENYLACETATE-COENZYME A LIGASE"/>
    <property type="match status" value="1"/>
</dbReference>
<dbReference type="EC" id="6.2.1.30" evidence="6 9"/>
<comment type="function">
    <text evidence="9">Catalyzes the activation of phenylacetic acid (PA) to phenylacetyl-CoA (PA-CoA).</text>
</comment>
<dbReference type="PANTHER" id="PTHR43439:SF1">
    <property type="entry name" value="PHENYLACETATE-COENZYME A LIGASE"/>
    <property type="match status" value="1"/>
</dbReference>
<keyword evidence="3 9" id="KW-0547">Nucleotide-binding</keyword>
<evidence type="ECO:0000256" key="6">
    <source>
        <dbReference type="ARBA" id="ARBA00066629"/>
    </source>
</evidence>
<comment type="pathway">
    <text evidence="4 9">Aromatic compound metabolism; phenylacetate degradation.</text>
</comment>
<comment type="subunit">
    <text evidence="1">Monomer.</text>
</comment>
<sequence>MIFNEKYEIMPLQDLKNLQSERLANLVKYVYKNSPVYKKRIDESGFSPSSIKTIDDITKLPFTTKDDMRDFYPFGLFSLPIEKIAEVHVSSGTTGNPVVSGYSKEDVDLWAEAAARSIGAAGGNPGDIIQIAYGYGLFTGGLGLHYGALKFGCPIMPMSSGQTKRQVKLMQDFKPRILACTPSFALYMAEEAHNLGVKVEDVSWDIGIFGAEPWTTAIRDEIDKSLGMLATDIYGLSEISGPGVAQECHLRDGLHFWSDVFYPEIIDPKTNKPCKEGEIGELVITTFTRTGMPLLRYRTRDLVSINNEVCACGRTAPRISKIKGRTDDMIVVRGINVFPTQIEYALLQVEESLPNYQIIVDRAEHGLDKIEVQVEIAQKYFTDELKGIEAVRNKIKKSIEQTILVGVDVKLVEPKTITRSEGKAKRVIDNRKL</sequence>
<evidence type="ECO:0000256" key="8">
    <source>
        <dbReference type="ARBA" id="ARBA00075111"/>
    </source>
</evidence>
<comment type="catalytic activity">
    <reaction evidence="9">
        <text>2-phenylacetate + ATP + CoA = phenylacetyl-CoA + AMP + diphosphate</text>
        <dbReference type="Rhea" id="RHEA:20956"/>
        <dbReference type="ChEBI" id="CHEBI:18401"/>
        <dbReference type="ChEBI" id="CHEBI:30616"/>
        <dbReference type="ChEBI" id="CHEBI:33019"/>
        <dbReference type="ChEBI" id="CHEBI:57287"/>
        <dbReference type="ChEBI" id="CHEBI:57390"/>
        <dbReference type="ChEBI" id="CHEBI:456215"/>
        <dbReference type="EC" id="6.2.1.30"/>
    </reaction>
</comment>
<dbReference type="OrthoDB" id="580775at2"/>
<dbReference type="PATRIC" id="fig|1408281.3.peg.1151"/>
<evidence type="ECO:0000259" key="11">
    <source>
        <dbReference type="Pfam" id="PF14535"/>
    </source>
</evidence>
<dbReference type="InterPro" id="IPR042099">
    <property type="entry name" value="ANL_N_sf"/>
</dbReference>
<evidence type="ECO:0000256" key="3">
    <source>
        <dbReference type="ARBA" id="ARBA00022741"/>
    </source>
</evidence>
<name>A0A0G3WIN2_9BACT</name>
<dbReference type="FunFam" id="3.40.50.12780:FF:000016">
    <property type="entry name" value="Phenylacetate-coenzyme A ligase"/>
    <property type="match status" value="1"/>
</dbReference>
<dbReference type="InterPro" id="IPR045851">
    <property type="entry name" value="AMP-bd_C_sf"/>
</dbReference>
<dbReference type="CDD" id="cd05913">
    <property type="entry name" value="PaaK"/>
    <property type="match status" value="1"/>
</dbReference>
<dbReference type="SUPFAM" id="SSF56801">
    <property type="entry name" value="Acetyl-CoA synthetase-like"/>
    <property type="match status" value="1"/>
</dbReference>
<dbReference type="Gene3D" id="3.30.300.30">
    <property type="match status" value="1"/>
</dbReference>
<proteinExistence type="inferred from homology"/>
<dbReference type="Pfam" id="PF14535">
    <property type="entry name" value="AMP-binding_C_2"/>
    <property type="match status" value="1"/>
</dbReference>
<dbReference type="GO" id="GO:0010124">
    <property type="term" value="P:phenylacetate catabolic process"/>
    <property type="evidence" value="ECO:0007669"/>
    <property type="project" value="UniProtKB-UniRule"/>
</dbReference>
<evidence type="ECO:0000313" key="12">
    <source>
        <dbReference type="EMBL" id="AKL98496.1"/>
    </source>
</evidence>
<evidence type="ECO:0000256" key="9">
    <source>
        <dbReference type="PIRNR" id="PIRNR006444"/>
    </source>
</evidence>
<dbReference type="GO" id="GO:0000166">
    <property type="term" value="F:nucleotide binding"/>
    <property type="evidence" value="ECO:0007669"/>
    <property type="project" value="UniProtKB-KW"/>
</dbReference>
<evidence type="ECO:0000313" key="13">
    <source>
        <dbReference type="Proteomes" id="UP000035337"/>
    </source>
</evidence>
<dbReference type="PIRSF" id="PIRSF006444">
    <property type="entry name" value="PaaK"/>
    <property type="match status" value="1"/>
</dbReference>
<gene>
    <name evidence="12" type="primary">paaK</name>
    <name evidence="12" type="ORF">Epro_1117</name>
</gene>
<dbReference type="Proteomes" id="UP000035337">
    <property type="component" value="Chromosome"/>
</dbReference>
<evidence type="ECO:0000256" key="5">
    <source>
        <dbReference type="ARBA" id="ARBA00061566"/>
    </source>
</evidence>
<dbReference type="InterPro" id="IPR000873">
    <property type="entry name" value="AMP-dep_synth/lig_dom"/>
</dbReference>
<dbReference type="GO" id="GO:0047475">
    <property type="term" value="F:phenylacetate-CoA ligase activity"/>
    <property type="evidence" value="ECO:0007669"/>
    <property type="project" value="UniProtKB-EC"/>
</dbReference>
<dbReference type="InterPro" id="IPR028154">
    <property type="entry name" value="AMP-dep_Lig_C"/>
</dbReference>
<feature type="domain" description="AMP-dependent synthetase/ligase" evidence="10">
    <location>
        <begin position="82"/>
        <end position="285"/>
    </location>
</feature>
<dbReference type="InterPro" id="IPR051414">
    <property type="entry name" value="Adenylate-forming_Reductase"/>
</dbReference>
<dbReference type="AlphaFoldDB" id="A0A0G3WIN2"/>
<dbReference type="EMBL" id="CP009498">
    <property type="protein sequence ID" value="AKL98496.1"/>
    <property type="molecule type" value="Genomic_DNA"/>
</dbReference>
<evidence type="ECO:0000259" key="10">
    <source>
        <dbReference type="Pfam" id="PF00501"/>
    </source>
</evidence>
<dbReference type="STRING" id="1408281.Epro_1117"/>
<dbReference type="InterPro" id="IPR011880">
    <property type="entry name" value="PA_CoA_ligase"/>
</dbReference>
<dbReference type="RefSeq" id="WP_052571090.1">
    <property type="nucleotide sequence ID" value="NZ_CP009498.1"/>
</dbReference>
<feature type="domain" description="AMP-dependent ligase C-terminal" evidence="11">
    <location>
        <begin position="334"/>
        <end position="431"/>
    </location>
</feature>
<dbReference type="KEGG" id="epo:Epro_1117"/>
<dbReference type="Gene3D" id="3.40.50.12780">
    <property type="entry name" value="N-terminal domain of ligase-like"/>
    <property type="match status" value="1"/>
</dbReference>
<dbReference type="Pfam" id="PF00501">
    <property type="entry name" value="AMP-binding"/>
    <property type="match status" value="1"/>
</dbReference>
<keyword evidence="13" id="KW-1185">Reference proteome</keyword>
<evidence type="ECO:0000256" key="2">
    <source>
        <dbReference type="ARBA" id="ARBA00022598"/>
    </source>
</evidence>
<evidence type="ECO:0000256" key="4">
    <source>
        <dbReference type="ARBA" id="ARBA00060591"/>
    </source>
</evidence>
<evidence type="ECO:0000256" key="7">
    <source>
        <dbReference type="ARBA" id="ARBA00068695"/>
    </source>
</evidence>
<keyword evidence="2 9" id="KW-0436">Ligase</keyword>
<reference evidence="12 13" key="1">
    <citation type="submission" date="2014-09" db="EMBL/GenBank/DDBJ databases">
        <title>Complete genome sequence of Endomicrobium proavitum.</title>
        <authorList>
            <person name="Zheng H."/>
        </authorList>
    </citation>
    <scope>NUCLEOTIDE SEQUENCE [LARGE SCALE GENOMIC DNA]</scope>
    <source>
        <strain evidence="12 13">Rsa215</strain>
    </source>
</reference>